<dbReference type="InterPro" id="IPR018391">
    <property type="entry name" value="PQQ_b-propeller_rpt"/>
</dbReference>
<dbReference type="InterPro" id="IPR036709">
    <property type="entry name" value="Autotransporte_beta_dom_sf"/>
</dbReference>
<dbReference type="Gene3D" id="2.40.128.130">
    <property type="entry name" value="Autotransporter beta-domain"/>
    <property type="match status" value="1"/>
</dbReference>
<keyword evidence="4" id="KW-1185">Reference proteome</keyword>
<dbReference type="Proteomes" id="UP000248863">
    <property type="component" value="Unassembled WGS sequence"/>
</dbReference>
<dbReference type="Gene3D" id="2.130.10.10">
    <property type="entry name" value="YVTN repeat-like/Quinoprotein amine dehydrogenase"/>
    <property type="match status" value="2"/>
</dbReference>
<dbReference type="SMART" id="SM00869">
    <property type="entry name" value="Autotransporter"/>
    <property type="match status" value="1"/>
</dbReference>
<dbReference type="InterPro" id="IPR005546">
    <property type="entry name" value="Autotransporte_beta"/>
</dbReference>
<comment type="caution">
    <text evidence="3">The sequence shown here is derived from an EMBL/GenBank/DDBJ whole genome shotgun (WGS) entry which is preliminary data.</text>
</comment>
<dbReference type="InterPro" id="IPR013425">
    <property type="entry name" value="Autotrns_rpt"/>
</dbReference>
<dbReference type="EMBL" id="NPEU01000066">
    <property type="protein sequence ID" value="RAI39701.1"/>
    <property type="molecule type" value="Genomic_DNA"/>
</dbReference>
<name>A0A327KMX7_9BRAD</name>
<keyword evidence="1" id="KW-0732">Signal</keyword>
<protein>
    <recommendedName>
        <fullName evidence="2">Autotransporter domain-containing protein</fullName>
    </recommendedName>
</protein>
<evidence type="ECO:0000259" key="2">
    <source>
        <dbReference type="PROSITE" id="PS51208"/>
    </source>
</evidence>
<dbReference type="PANTHER" id="PTHR47197">
    <property type="entry name" value="PROTEIN NIRF"/>
    <property type="match status" value="1"/>
</dbReference>
<dbReference type="SUPFAM" id="SSF51126">
    <property type="entry name" value="Pectin lyase-like"/>
    <property type="match status" value="1"/>
</dbReference>
<sequence>MRNGIAPFVAEFGLLGRPSVTSDLRALEVRTWPRRRRSRRRLTSVLVPLAILALTTPARAGIDAYGLLTGINSSPGQAIAFSTLTNTTIGSVITIGGGPVNAVFSLDGRYAYTADAQPDSVTIVDVATQTVVGTIAVGSPPAGIAISPDGRYVYATTIVGNSVSVISTATNQVVGAFPVSSPFGVAVSPDGTTLYVTNSQQNTVSFLDATSGTVTASIAVGNSPVSVAVAPDGSKIYVASQNNGGRLTVVDTASRTVVATINGPAGNAAVSPDGTRVYVTDQGNTLYVIDATTNTILTTVALPGNSVGVSVKADGSRVYVSSSSRVIVVDTATNTIIANVSTPVGSNLNFGTGWIGPNVIVATGGAVSAGSDAALTALGFDQYVIFNGGTLQLTGTFSTAKTISLLALGGVIDTNGFDLTLTGTIINDGMLTKTGLGTLTLTGANTYTGGTLVTGGLINFSAANNFGTGLITLNGGGLQWATGTTTDISSRLTAIGPNGGTFDTNGNIVSFASGLTGAGSVTKTGAGTLALGAVNTYSGGTLINGGTLALTGSGSIAASSGVNIATGATFDISATTTGATIKTLAGAGGSTVALGAKTLTLSNASSTFAGSLTGTGGLTIAGGVQTLTGASTYTGATTVDGVLYLGSGGAIAGSATTVNTGGLLAGTGTAGSVSVNAGGVFAPGTGAPGTAMTVAGNLAFAPGAFYRVAIDPTAASQAVVTGTATLAGTVQAYFATGSYVTKRYTILTAGGRSGTFDGLATSNLPAGFIASLDYSVPNGVALDLRLGLDGATGLPRNPAAVAGAISHHFNAGGALPPGFVSVVGLTGQPLAGALTQLSGEAATGAPQGAFQMMTAFLGLMTDPFVDGRTTPIPGGIGGSGAALGYAAADAPRPGAAGALERAVQAPSAAPVVPRWSVWGSAYGGSGRLSGDAAVGSHDVSVRAAGVAAGGDWRVTPFTTLGFALGGGGTGWSLTQGLGSGSSDAFQAGVYGTTTVGPAYLAASLAFAEHWITADRRALGTALTARYEAQSFGGRAEAGWRLASPLATVTPYAALQAQAFATPAVRESDPSGAGFGLAYDDRTTTALRTELGTRIEKVVAVRTDATLALRGRIAWAHDRVSDPTVAATFQTLPGAGFTVEGATPARDLALVSAGAELRFANGIALMAKMDGEVAAHSHTVAGTAGLRYAW</sequence>
<dbReference type="PROSITE" id="PS51208">
    <property type="entry name" value="AUTOTRANSPORTER"/>
    <property type="match status" value="1"/>
</dbReference>
<dbReference type="Pfam" id="PF03797">
    <property type="entry name" value="Autotransporter"/>
    <property type="match status" value="1"/>
</dbReference>
<dbReference type="InterPro" id="IPR002372">
    <property type="entry name" value="PQQ_rpt_dom"/>
</dbReference>
<dbReference type="NCBIfam" id="TIGR02276">
    <property type="entry name" value="beta_rpt_yvtn"/>
    <property type="match status" value="4"/>
</dbReference>
<gene>
    <name evidence="3" type="ORF">CH338_08600</name>
</gene>
<dbReference type="PANTHER" id="PTHR47197:SF3">
    <property type="entry name" value="DIHYDRO-HEME D1 DEHYDROGENASE"/>
    <property type="match status" value="1"/>
</dbReference>
<proteinExistence type="predicted"/>
<dbReference type="InterPro" id="IPR011048">
    <property type="entry name" value="Haem_d1_sf"/>
</dbReference>
<organism evidence="3 4">
    <name type="scientific">Rhodoplanes elegans</name>
    <dbReference type="NCBI Taxonomy" id="29408"/>
    <lineage>
        <taxon>Bacteria</taxon>
        <taxon>Pseudomonadati</taxon>
        <taxon>Pseudomonadota</taxon>
        <taxon>Alphaproteobacteria</taxon>
        <taxon>Hyphomicrobiales</taxon>
        <taxon>Nitrobacteraceae</taxon>
        <taxon>Rhodoplanes</taxon>
    </lineage>
</organism>
<dbReference type="SUPFAM" id="SSF51004">
    <property type="entry name" value="C-terminal (heme d1) domain of cytochrome cd1-nitrite reductase"/>
    <property type="match status" value="1"/>
</dbReference>
<dbReference type="Pfam" id="PF02239">
    <property type="entry name" value="Cytochrom_D1"/>
    <property type="match status" value="1"/>
</dbReference>
<dbReference type="AlphaFoldDB" id="A0A327KMX7"/>
<dbReference type="NCBIfam" id="TIGR02601">
    <property type="entry name" value="autotrns_rpt"/>
    <property type="match status" value="2"/>
</dbReference>
<evidence type="ECO:0000313" key="4">
    <source>
        <dbReference type="Proteomes" id="UP000248863"/>
    </source>
</evidence>
<dbReference type="SMART" id="SM00564">
    <property type="entry name" value="PQQ"/>
    <property type="match status" value="4"/>
</dbReference>
<dbReference type="InterPro" id="IPR015943">
    <property type="entry name" value="WD40/YVTN_repeat-like_dom_sf"/>
</dbReference>
<dbReference type="Pfam" id="PF12951">
    <property type="entry name" value="PATR"/>
    <property type="match status" value="3"/>
</dbReference>
<reference evidence="3 4" key="1">
    <citation type="submission" date="2017-07" db="EMBL/GenBank/DDBJ databases">
        <title>Draft Genome Sequences of Select Purple Nonsulfur Bacteria.</title>
        <authorList>
            <person name="Lasarre B."/>
            <person name="Mckinlay J.B."/>
        </authorList>
    </citation>
    <scope>NUCLEOTIDE SEQUENCE [LARGE SCALE GENOMIC DNA]</scope>
    <source>
        <strain evidence="3 4">DSM 11907</strain>
    </source>
</reference>
<feature type="domain" description="Autotransporter" evidence="2">
    <location>
        <begin position="910"/>
        <end position="1189"/>
    </location>
</feature>
<evidence type="ECO:0000313" key="3">
    <source>
        <dbReference type="EMBL" id="RAI39701.1"/>
    </source>
</evidence>
<evidence type="ECO:0000256" key="1">
    <source>
        <dbReference type="ARBA" id="ARBA00022729"/>
    </source>
</evidence>
<dbReference type="InterPro" id="IPR011964">
    <property type="entry name" value="YVTN_b-propeller_repeat"/>
</dbReference>
<accession>A0A327KMX7</accession>
<dbReference type="Pfam" id="PF13360">
    <property type="entry name" value="PQQ_2"/>
    <property type="match status" value="1"/>
</dbReference>
<dbReference type="InterPro" id="IPR051200">
    <property type="entry name" value="Host-pathogen_enzymatic-act"/>
</dbReference>
<dbReference type="InterPro" id="IPR011050">
    <property type="entry name" value="Pectin_lyase_fold/virulence"/>
</dbReference>
<dbReference type="SUPFAM" id="SSF103515">
    <property type="entry name" value="Autotransporter"/>
    <property type="match status" value="1"/>
</dbReference>